<evidence type="ECO:0000256" key="1">
    <source>
        <dbReference type="SAM" id="SignalP"/>
    </source>
</evidence>
<dbReference type="InterPro" id="IPR046705">
    <property type="entry name" value="DUF6778"/>
</dbReference>
<dbReference type="EMBL" id="CP069370">
    <property type="protein sequence ID" value="QYZ70808.1"/>
    <property type="molecule type" value="Genomic_DNA"/>
</dbReference>
<reference evidence="2" key="1">
    <citation type="submission" date="2021-02" db="EMBL/GenBank/DDBJ databases">
        <title>Rhodobacter shimadae sp. nov., an aerobic anoxygenic phototrophic bacterium isolated from a hot spring.</title>
        <authorList>
            <person name="Muramatsu S."/>
            <person name="Haruta S."/>
            <person name="Hirose S."/>
            <person name="Hanada S."/>
        </authorList>
    </citation>
    <scope>NUCLEOTIDE SEQUENCE</scope>
    <source>
        <strain evidence="2">N10</strain>
    </source>
</reference>
<keyword evidence="1" id="KW-0732">Signal</keyword>
<dbReference type="Proteomes" id="UP000826300">
    <property type="component" value="Chromosome"/>
</dbReference>
<dbReference type="PROSITE" id="PS51257">
    <property type="entry name" value="PROKAR_LIPOPROTEIN"/>
    <property type="match status" value="1"/>
</dbReference>
<keyword evidence="3" id="KW-1185">Reference proteome</keyword>
<gene>
    <name evidence="2" type="ORF">JO391_04640</name>
</gene>
<evidence type="ECO:0008006" key="4">
    <source>
        <dbReference type="Google" id="ProtNLM"/>
    </source>
</evidence>
<evidence type="ECO:0000313" key="2">
    <source>
        <dbReference type="EMBL" id="QYZ70808.1"/>
    </source>
</evidence>
<feature type="chain" id="PRO_5034703850" description="Lipoprotein" evidence="1">
    <location>
        <begin position="25"/>
        <end position="227"/>
    </location>
</feature>
<evidence type="ECO:0000313" key="3">
    <source>
        <dbReference type="Proteomes" id="UP000826300"/>
    </source>
</evidence>
<dbReference type="KEGG" id="nsm:JO391_04640"/>
<dbReference type="Pfam" id="PF20569">
    <property type="entry name" value="DUF6778"/>
    <property type="match status" value="1"/>
</dbReference>
<organism evidence="2 3">
    <name type="scientific">Neotabrizicola shimadae</name>
    <dbReference type="NCBI Taxonomy" id="2807096"/>
    <lineage>
        <taxon>Bacteria</taxon>
        <taxon>Pseudomonadati</taxon>
        <taxon>Pseudomonadota</taxon>
        <taxon>Alphaproteobacteria</taxon>
        <taxon>Rhodobacterales</taxon>
        <taxon>Paracoccaceae</taxon>
        <taxon>Neotabrizicola</taxon>
    </lineage>
</organism>
<feature type="signal peptide" evidence="1">
    <location>
        <begin position="1"/>
        <end position="24"/>
    </location>
</feature>
<sequence length="227" mass="24129">MIATKTVLGTGLALGLLALTSACAPTGVASRLDSDVTTLSTATEGRPVAAVYDVQRVDIVVPQNLRVSEANKYYPVADIVWRGEPRGDRFAQVEAIWREAADRATSGMGQGVPVVVTVEVTRFHCLTEKTRYSVGGTHSLHFLLTVTNAATGEAIDGPRRVVADVKASGGQKAIEEEARGLTQRVVVVNRLSEVLQRELAAPVAVPMAVVETTRADSDLRLTVAPVN</sequence>
<proteinExistence type="predicted"/>
<name>A0A8G0ZXZ1_9RHOB</name>
<accession>A0A8G0ZXZ1</accession>
<protein>
    <recommendedName>
        <fullName evidence="4">Lipoprotein</fullName>
    </recommendedName>
</protein>
<dbReference type="RefSeq" id="WP_220663025.1">
    <property type="nucleotide sequence ID" value="NZ_CP069370.1"/>
</dbReference>
<dbReference type="AlphaFoldDB" id="A0A8G0ZXZ1"/>